<comment type="subcellular location">
    <subcellularLocation>
        <location evidence="1">Membrane</location>
        <topology evidence="1">Multi-pass membrane protein</topology>
    </subcellularLocation>
</comment>
<feature type="compositionally biased region" description="Gly residues" evidence="5">
    <location>
        <begin position="400"/>
        <end position="409"/>
    </location>
</feature>
<feature type="transmembrane region" description="Helical" evidence="6">
    <location>
        <begin position="142"/>
        <end position="159"/>
    </location>
</feature>
<feature type="region of interest" description="Disordered" evidence="5">
    <location>
        <begin position="400"/>
        <end position="457"/>
    </location>
</feature>
<feature type="transmembrane region" description="Helical" evidence="6">
    <location>
        <begin position="210"/>
        <end position="232"/>
    </location>
</feature>
<feature type="signal peptide" evidence="7">
    <location>
        <begin position="1"/>
        <end position="22"/>
    </location>
</feature>
<dbReference type="InterPro" id="IPR007688">
    <property type="entry name" value="Conjugal_tfr_TrbL/VirB6"/>
</dbReference>
<keyword evidence="2 6" id="KW-0812">Transmembrane</keyword>
<evidence type="ECO:0000256" key="2">
    <source>
        <dbReference type="ARBA" id="ARBA00022692"/>
    </source>
</evidence>
<feature type="compositionally biased region" description="Low complexity" evidence="5">
    <location>
        <begin position="511"/>
        <end position="526"/>
    </location>
</feature>
<keyword evidence="3 6" id="KW-1133">Transmembrane helix</keyword>
<dbReference type="Pfam" id="PF04610">
    <property type="entry name" value="TrbL"/>
    <property type="match status" value="1"/>
</dbReference>
<organism evidence="8 9">
    <name type="scientific">Candidatus Erwinia dacicola</name>
    <dbReference type="NCBI Taxonomy" id="252393"/>
    <lineage>
        <taxon>Bacteria</taxon>
        <taxon>Pseudomonadati</taxon>
        <taxon>Pseudomonadota</taxon>
        <taxon>Gammaproteobacteria</taxon>
        <taxon>Enterobacterales</taxon>
        <taxon>Erwiniaceae</taxon>
        <taxon>Erwinia</taxon>
    </lineage>
</organism>
<feature type="transmembrane region" description="Helical" evidence="6">
    <location>
        <begin position="264"/>
        <end position="288"/>
    </location>
</feature>
<sequence length="535" mass="55863">MKKIIFLFCVLLMPFLTHLAYADDVSGLTGEWKSPEEVRRLIDESRRETALINQYTNECAKGNNQSCIQLETIKSKNSKINLDANFVKTFSDSFQQEIKKWLPPLQKAAKYLLFTLGIIALVLKMVPLVLKGADLGEIIKELIIFVLIIGIWLAFIINAKEWTDAIINSFMKLAQLANQTSMQATPVGILKQGFIVVGKVFTDPINPITLLTQVICALIIMIIYAKIAFYLLKVMLETYIVSYGGIILLGFGGIAFTSDYAKRYFTYVISCGIKLFMTLLIIGFGGNFIASFLTLNFTEFANCVAIVAVVVMLMMLAEGIPDMAQSMVTGASLGNSNMNIGGSLATMAAAAAAFTAACYAGAAAFKAAGAANAAGGGGAATGGLSGGDLANALSKGGGSGVAGGGGSGGSSSLPNGGKSGAQLVKEGKVQSPNKNTGNTATDTESGKPQQSRTGAALKAVAKSVGEGILNKAAGSRGSTAANITRAALNNAAQSQQSTESPRKPIASPYAKSTGNNSSGTSKTPNKGNNDTGENQ</sequence>
<feature type="transmembrane region" description="Helical" evidence="6">
    <location>
        <begin position="111"/>
        <end position="130"/>
    </location>
</feature>
<dbReference type="Proteomes" id="UP000243534">
    <property type="component" value="Unassembled WGS sequence"/>
</dbReference>
<name>A0A1E7Z114_9GAMM</name>
<protein>
    <submittedName>
        <fullName evidence="8">P-type conjugative transfer protein TrbL</fullName>
    </submittedName>
</protein>
<evidence type="ECO:0000256" key="1">
    <source>
        <dbReference type="ARBA" id="ARBA00004141"/>
    </source>
</evidence>
<proteinExistence type="predicted"/>
<feature type="region of interest" description="Disordered" evidence="5">
    <location>
        <begin position="486"/>
        <end position="535"/>
    </location>
</feature>
<evidence type="ECO:0000256" key="4">
    <source>
        <dbReference type="ARBA" id="ARBA00023136"/>
    </source>
</evidence>
<gene>
    <name evidence="8" type="ORF">BBW68_09665</name>
</gene>
<evidence type="ECO:0000313" key="9">
    <source>
        <dbReference type="Proteomes" id="UP000243534"/>
    </source>
</evidence>
<feature type="transmembrane region" description="Helical" evidence="6">
    <location>
        <begin position="239"/>
        <end position="258"/>
    </location>
</feature>
<keyword evidence="7" id="KW-0732">Signal</keyword>
<dbReference type="GO" id="GO:0030255">
    <property type="term" value="P:protein secretion by the type IV secretion system"/>
    <property type="evidence" value="ECO:0007669"/>
    <property type="project" value="InterPro"/>
</dbReference>
<evidence type="ECO:0000256" key="3">
    <source>
        <dbReference type="ARBA" id="ARBA00022989"/>
    </source>
</evidence>
<dbReference type="RefSeq" id="WP_070134645.1">
    <property type="nucleotide sequence ID" value="NZ_MAYS01000239.1"/>
</dbReference>
<evidence type="ECO:0000256" key="7">
    <source>
        <dbReference type="SAM" id="SignalP"/>
    </source>
</evidence>
<dbReference type="GO" id="GO:0016020">
    <property type="term" value="C:membrane"/>
    <property type="evidence" value="ECO:0007669"/>
    <property type="project" value="UniProtKB-SubCell"/>
</dbReference>
<feature type="compositionally biased region" description="Low complexity" evidence="5">
    <location>
        <begin position="486"/>
        <end position="497"/>
    </location>
</feature>
<feature type="compositionally biased region" description="Polar residues" evidence="5">
    <location>
        <begin position="430"/>
        <end position="453"/>
    </location>
</feature>
<keyword evidence="4 6" id="KW-0472">Membrane</keyword>
<comment type="caution">
    <text evidence="8">The sequence shown here is derived from an EMBL/GenBank/DDBJ whole genome shotgun (WGS) entry which is preliminary data.</text>
</comment>
<evidence type="ECO:0000256" key="6">
    <source>
        <dbReference type="SAM" id="Phobius"/>
    </source>
</evidence>
<dbReference type="OrthoDB" id="8525003at2"/>
<reference evidence="8 9" key="1">
    <citation type="submission" date="2016-07" db="EMBL/GenBank/DDBJ databases">
        <authorList>
            <person name="Yuval B."/>
        </authorList>
    </citation>
    <scope>NUCLEOTIDE SEQUENCE [LARGE SCALE GENOMIC DNA]</scope>
    <source>
        <strain evidence="8 9">IL</strain>
    </source>
</reference>
<dbReference type="NCBIfam" id="TIGR02783">
    <property type="entry name" value="TrbL_P"/>
    <property type="match status" value="1"/>
</dbReference>
<dbReference type="AlphaFoldDB" id="A0A1E7Z114"/>
<evidence type="ECO:0000256" key="5">
    <source>
        <dbReference type="SAM" id="MobiDB-lite"/>
    </source>
</evidence>
<accession>A0A1E7Z114</accession>
<evidence type="ECO:0000313" key="8">
    <source>
        <dbReference type="EMBL" id="OFC62477.1"/>
    </source>
</evidence>
<dbReference type="InterPro" id="IPR014150">
    <property type="entry name" value="Conjugal_tfr_TrbL"/>
</dbReference>
<feature type="transmembrane region" description="Helical" evidence="6">
    <location>
        <begin position="340"/>
        <end position="362"/>
    </location>
</feature>
<feature type="chain" id="PRO_5009209267" evidence="7">
    <location>
        <begin position="23"/>
        <end position="535"/>
    </location>
</feature>
<dbReference type="EMBL" id="MAYS01000239">
    <property type="protein sequence ID" value="OFC62477.1"/>
    <property type="molecule type" value="Genomic_DNA"/>
</dbReference>
<feature type="transmembrane region" description="Helical" evidence="6">
    <location>
        <begin position="300"/>
        <end position="320"/>
    </location>
</feature>